<accession>A0ACC1PLZ8</accession>
<gene>
    <name evidence="1" type="ORF">NUW58_g1055</name>
</gene>
<keyword evidence="2" id="KW-1185">Reference proteome</keyword>
<proteinExistence type="predicted"/>
<evidence type="ECO:0000313" key="2">
    <source>
        <dbReference type="Proteomes" id="UP001143856"/>
    </source>
</evidence>
<protein>
    <submittedName>
        <fullName evidence="1">Uncharacterized protein</fullName>
    </submittedName>
</protein>
<dbReference type="Proteomes" id="UP001143856">
    <property type="component" value="Unassembled WGS sequence"/>
</dbReference>
<name>A0ACC1PLZ8_9PEZI</name>
<evidence type="ECO:0000313" key="1">
    <source>
        <dbReference type="EMBL" id="KAJ2996177.1"/>
    </source>
</evidence>
<dbReference type="EMBL" id="JAPDGR010000105">
    <property type="protein sequence ID" value="KAJ2996177.1"/>
    <property type="molecule type" value="Genomic_DNA"/>
</dbReference>
<sequence>MMTVGSALLLLPLLTGVRAAAVLPSNGYASSKIEVVRNPVYPLDVVDKFAEATMPKIEAYMAKKIAAGKNNKCTLETAAVRREWSDMSEAQRQEYTGAINCLLKLPPKSDKKKFPGALNRYDDFVAFHMTHAMQLHDNLNLFGAHKYYVWLFEKALREECGYTGYQPVWKSQPMSPGTVADNLQQYMNYDRYADDPWNSPLLNGNASSLGGNGVLEPTYKGVAQPGRTPNIIASGGGGGCVKAGPFSDMVVSLGPTSMSTGTNLPKNPRSDGTGSNPRCLRRDVNKNAFMGARADRAFHLLNNSKDMDTFYNELLGTPPPKNDPYPWGIHTAGHYVAAVDPGGDPFTSPGDPLFYFHHTSLDRLWWIWQMQDPTNRLHALPLVDTNMTMPMKRAVDPNKATVNMEWLGPVIKLSETHDQLGGNGGAFCYIYV</sequence>
<comment type="caution">
    <text evidence="1">The sequence shown here is derived from an EMBL/GenBank/DDBJ whole genome shotgun (WGS) entry which is preliminary data.</text>
</comment>
<reference evidence="1" key="1">
    <citation type="submission" date="2022-10" db="EMBL/GenBank/DDBJ databases">
        <title>Genome Sequence of Xylaria curta.</title>
        <authorList>
            <person name="Buettner E."/>
        </authorList>
    </citation>
    <scope>NUCLEOTIDE SEQUENCE</scope>
    <source>
        <strain evidence="1">Babe10</strain>
    </source>
</reference>
<organism evidence="1 2">
    <name type="scientific">Xylaria curta</name>
    <dbReference type="NCBI Taxonomy" id="42375"/>
    <lineage>
        <taxon>Eukaryota</taxon>
        <taxon>Fungi</taxon>
        <taxon>Dikarya</taxon>
        <taxon>Ascomycota</taxon>
        <taxon>Pezizomycotina</taxon>
        <taxon>Sordariomycetes</taxon>
        <taxon>Xylariomycetidae</taxon>
        <taxon>Xylariales</taxon>
        <taxon>Xylariaceae</taxon>
        <taxon>Xylaria</taxon>
    </lineage>
</organism>